<keyword evidence="5" id="KW-1015">Disulfide bond</keyword>
<dbReference type="InterPro" id="IPR011001">
    <property type="entry name" value="Saposin-like"/>
</dbReference>
<dbReference type="Pfam" id="PF02199">
    <property type="entry name" value="SapA"/>
    <property type="match status" value="2"/>
</dbReference>
<dbReference type="Pfam" id="PF05184">
    <property type="entry name" value="SapB_1"/>
    <property type="match status" value="1"/>
</dbReference>
<feature type="domain" description="Saposin B-type" evidence="8">
    <location>
        <begin position="60"/>
        <end position="144"/>
    </location>
</feature>
<dbReference type="SMART" id="SM00162">
    <property type="entry name" value="SAPA"/>
    <property type="match status" value="2"/>
</dbReference>
<evidence type="ECO:0000256" key="3">
    <source>
        <dbReference type="ARBA" id="ARBA00022729"/>
    </source>
</evidence>
<dbReference type="InterPro" id="IPR003119">
    <property type="entry name" value="SAP_A"/>
</dbReference>
<feature type="signal peptide" evidence="7">
    <location>
        <begin position="1"/>
        <end position="17"/>
    </location>
</feature>
<dbReference type="SUPFAM" id="SSF47862">
    <property type="entry name" value="Saposin"/>
    <property type="match status" value="4"/>
</dbReference>
<dbReference type="SMART" id="SM00741">
    <property type="entry name" value="SapB"/>
    <property type="match status" value="4"/>
</dbReference>
<dbReference type="GO" id="GO:0005576">
    <property type="term" value="C:extracellular region"/>
    <property type="evidence" value="ECO:0007669"/>
    <property type="project" value="UniProtKB-SubCell"/>
</dbReference>
<dbReference type="InterPro" id="IPR007856">
    <property type="entry name" value="SapB_1"/>
</dbReference>
<feature type="domain" description="Saposin A-type" evidence="9">
    <location>
        <begin position="19"/>
        <end position="59"/>
    </location>
</feature>
<keyword evidence="2" id="KW-0964">Secreted</keyword>
<dbReference type="GO" id="GO:0019216">
    <property type="term" value="P:regulation of lipid metabolic process"/>
    <property type="evidence" value="ECO:0007669"/>
    <property type="project" value="TreeGrafter"/>
</dbReference>
<feature type="domain" description="Saposin B-type" evidence="8">
    <location>
        <begin position="393"/>
        <end position="474"/>
    </location>
</feature>
<evidence type="ECO:0000313" key="10">
    <source>
        <dbReference type="Ensembl" id="ENSCWAP00000021817.1"/>
    </source>
</evidence>
<dbReference type="InterPro" id="IPR051428">
    <property type="entry name" value="Sphingo_Act-Surfact_Prot"/>
</dbReference>
<dbReference type="GO" id="GO:0005764">
    <property type="term" value="C:lysosome"/>
    <property type="evidence" value="ECO:0007669"/>
    <property type="project" value="InterPro"/>
</dbReference>
<evidence type="ECO:0000256" key="7">
    <source>
        <dbReference type="SAM" id="SignalP"/>
    </source>
</evidence>
<dbReference type="InterPro" id="IPR008139">
    <property type="entry name" value="SaposinB_dom"/>
</dbReference>
<feature type="domain" description="Saposin A-type" evidence="9">
    <location>
        <begin position="476"/>
        <end position="516"/>
    </location>
</feature>
<dbReference type="PRINTS" id="PR01797">
    <property type="entry name" value="SAPOSIN"/>
</dbReference>
<sequence length="522" mass="56233">MLCALLLLPGVLGTALAGPISGPEECAKGSAVWCRDLQAAMTCGAVGHCRSTVWSQPTAKTLPCSVCLDVTAAASNGLNPEATEADVLALVKKACEWLPGQGSWARCQGMAEAHGSAILSMLGGAPGSTPAQVCVALTLCQPLQRNLAVPGPVSGEDTSEREAPFMTSGALSFHPARTAASAVCQDCVRLVTQLQGAVGPNLSSLAEVTTQEQCKSLEPSLPPLCKNYIHQFFARIEQTLRFVPPNEVCEKGGFCEEPEGRVRLAHVASVDEVPSLELASPRQESELQMKAGVVCDTCLQVVQKLDRWLGSNSTKAIISRALDRLCSVLPAPLVQECVNLVDTYSPSLLELLTRITPKKLCAALRLCSRRRLAREVGEPPATPLPPLLDEEGHGSLCNGCQRLLDVSARNLEQSSTRRGILKAFKSGCGILPLTYMIQCNRFVTEYQPAFIETLRDVMDPAFLCTKMGACHTPRTAPLGTDQCVLGPRFWCESQEAAEMCNALEHCQRRVWKESPFHTRERA</sequence>
<dbReference type="GeneTree" id="ENSGT00940000164031"/>
<evidence type="ECO:0000256" key="2">
    <source>
        <dbReference type="ARBA" id="ARBA00022525"/>
    </source>
</evidence>
<dbReference type="Gene3D" id="1.10.225.10">
    <property type="entry name" value="Saposin-like"/>
    <property type="match status" value="4"/>
</dbReference>
<feature type="domain" description="Saposin B-type" evidence="8">
    <location>
        <begin position="180"/>
        <end position="259"/>
    </location>
</feature>
<keyword evidence="4" id="KW-0677">Repeat</keyword>
<dbReference type="GO" id="GO:0005829">
    <property type="term" value="C:cytosol"/>
    <property type="evidence" value="ECO:0007669"/>
    <property type="project" value="Ensembl"/>
</dbReference>
<comment type="subcellular location">
    <subcellularLocation>
        <location evidence="1">Secreted</location>
    </subcellularLocation>
</comment>
<dbReference type="PROSITE" id="PS50015">
    <property type="entry name" value="SAP_B"/>
    <property type="match status" value="4"/>
</dbReference>
<organism evidence="10 11">
    <name type="scientific">Catagonus wagneri</name>
    <name type="common">Chacoan peccary</name>
    <dbReference type="NCBI Taxonomy" id="51154"/>
    <lineage>
        <taxon>Eukaryota</taxon>
        <taxon>Metazoa</taxon>
        <taxon>Chordata</taxon>
        <taxon>Craniata</taxon>
        <taxon>Vertebrata</taxon>
        <taxon>Euteleostomi</taxon>
        <taxon>Mammalia</taxon>
        <taxon>Eutheria</taxon>
        <taxon>Laurasiatheria</taxon>
        <taxon>Artiodactyla</taxon>
        <taxon>Suina</taxon>
        <taxon>Tayassuidae</taxon>
        <taxon>Catagonus</taxon>
    </lineage>
</organism>
<keyword evidence="3 7" id="KW-0732">Signal</keyword>
<evidence type="ECO:0000313" key="11">
    <source>
        <dbReference type="Proteomes" id="UP000694540"/>
    </source>
</evidence>
<dbReference type="GO" id="GO:0060742">
    <property type="term" value="P:epithelial cell differentiation involved in prostate gland development"/>
    <property type="evidence" value="ECO:0007669"/>
    <property type="project" value="TreeGrafter"/>
</dbReference>
<dbReference type="AlphaFoldDB" id="A0A8C3YKK5"/>
<evidence type="ECO:0000256" key="6">
    <source>
        <dbReference type="ARBA" id="ARBA00023180"/>
    </source>
</evidence>
<reference evidence="10" key="1">
    <citation type="submission" date="2025-08" db="UniProtKB">
        <authorList>
            <consortium name="Ensembl"/>
        </authorList>
    </citation>
    <scope>IDENTIFICATION</scope>
</reference>
<dbReference type="InterPro" id="IPR008373">
    <property type="entry name" value="Saposin"/>
</dbReference>
<evidence type="ECO:0000259" key="8">
    <source>
        <dbReference type="PROSITE" id="PS50015"/>
    </source>
</evidence>
<dbReference type="GO" id="GO:0016020">
    <property type="term" value="C:membrane"/>
    <property type="evidence" value="ECO:0007669"/>
    <property type="project" value="GOC"/>
</dbReference>
<evidence type="ECO:0000256" key="5">
    <source>
        <dbReference type="ARBA" id="ARBA00023157"/>
    </source>
</evidence>
<dbReference type="PROSITE" id="PS51110">
    <property type="entry name" value="SAP_A"/>
    <property type="match status" value="2"/>
</dbReference>
<dbReference type="Ensembl" id="ENSCWAT00000023662.1">
    <property type="protein sequence ID" value="ENSCWAP00000021817.1"/>
    <property type="gene ID" value="ENSCWAG00000016667.1"/>
</dbReference>
<dbReference type="FunFam" id="1.10.225.10:FF:000002">
    <property type="entry name" value="prosaposin isoform X2"/>
    <property type="match status" value="4"/>
</dbReference>
<feature type="domain" description="Saposin B-type" evidence="8">
    <location>
        <begin position="291"/>
        <end position="371"/>
    </location>
</feature>
<dbReference type="Proteomes" id="UP000694540">
    <property type="component" value="Unplaced"/>
</dbReference>
<reference evidence="10" key="2">
    <citation type="submission" date="2025-09" db="UniProtKB">
        <authorList>
            <consortium name="Ensembl"/>
        </authorList>
    </citation>
    <scope>IDENTIFICATION</scope>
</reference>
<protein>
    <submittedName>
        <fullName evidence="10">Prosaposin like 1</fullName>
    </submittedName>
</protein>
<keyword evidence="11" id="KW-1185">Reference proteome</keyword>
<dbReference type="GO" id="GO:0006665">
    <property type="term" value="P:sphingolipid metabolic process"/>
    <property type="evidence" value="ECO:0007669"/>
    <property type="project" value="InterPro"/>
</dbReference>
<dbReference type="InterPro" id="IPR008138">
    <property type="entry name" value="SapB_2"/>
</dbReference>
<dbReference type="PANTHER" id="PTHR11480:SF39">
    <property type="entry name" value="PROACTIVATOR POLYPEPTIDE-LIKE 1"/>
    <property type="match status" value="1"/>
</dbReference>
<dbReference type="Pfam" id="PF03489">
    <property type="entry name" value="SapB_2"/>
    <property type="match status" value="2"/>
</dbReference>
<accession>A0A8C3YKK5</accession>
<keyword evidence="6" id="KW-0325">Glycoprotein</keyword>
<proteinExistence type="predicted"/>
<evidence type="ECO:0000256" key="4">
    <source>
        <dbReference type="ARBA" id="ARBA00022737"/>
    </source>
</evidence>
<dbReference type="PANTHER" id="PTHR11480">
    <property type="entry name" value="SAPOSIN-RELATED"/>
    <property type="match status" value="1"/>
</dbReference>
<dbReference type="GO" id="GO:0060736">
    <property type="term" value="P:prostate gland growth"/>
    <property type="evidence" value="ECO:0007669"/>
    <property type="project" value="TreeGrafter"/>
</dbReference>
<evidence type="ECO:0000259" key="9">
    <source>
        <dbReference type="PROSITE" id="PS51110"/>
    </source>
</evidence>
<name>A0A8C3YKK5_9CETA</name>
<gene>
    <name evidence="10" type="primary">PSAPL1</name>
</gene>
<evidence type="ECO:0000256" key="1">
    <source>
        <dbReference type="ARBA" id="ARBA00004613"/>
    </source>
</evidence>
<feature type="chain" id="PRO_5034886510" evidence="7">
    <location>
        <begin position="18"/>
        <end position="522"/>
    </location>
</feature>
<dbReference type="GO" id="GO:0007193">
    <property type="term" value="P:adenylate cyclase-inhibiting G protein-coupled receptor signaling pathway"/>
    <property type="evidence" value="ECO:0007669"/>
    <property type="project" value="TreeGrafter"/>
</dbReference>